<reference evidence="2 3" key="1">
    <citation type="submission" date="2016-10" db="EMBL/GenBank/DDBJ databases">
        <authorList>
            <person name="de Groot N.N."/>
        </authorList>
    </citation>
    <scope>NUCLEOTIDE SEQUENCE [LARGE SCALE GENOMIC DNA]</scope>
    <source>
        <strain evidence="2 3">CGMCC 1.9167</strain>
    </source>
</reference>
<feature type="signal peptide" evidence="1">
    <location>
        <begin position="1"/>
        <end position="25"/>
    </location>
</feature>
<evidence type="ECO:0000256" key="1">
    <source>
        <dbReference type="SAM" id="SignalP"/>
    </source>
</evidence>
<dbReference type="InterPro" id="IPR038125">
    <property type="entry name" value="HTHP_sf"/>
</dbReference>
<protein>
    <submittedName>
        <fullName evidence="2">Hexameric tyrosine-coordinated heme protein (HTHP)</fullName>
    </submittedName>
</protein>
<dbReference type="Proteomes" id="UP000198644">
    <property type="component" value="Unassembled WGS sequence"/>
</dbReference>
<dbReference type="Gene3D" id="6.10.80.10">
    <property type="entry name" value="Hexameric tyrosine-coordinated heme protein (HTHP)"/>
    <property type="match status" value="1"/>
</dbReference>
<dbReference type="EMBL" id="FOYW01000001">
    <property type="protein sequence ID" value="SFR56578.1"/>
    <property type="molecule type" value="Genomic_DNA"/>
</dbReference>
<sequence length="104" mass="11457">MSSITSRILVILAVTLIGLPLAAQAEEGQKSESWLPSLQTETPKEGFELALKLSRMGVKSTQPDKDVLFRERAEYSQDGEALIHASEVVAIHFQTVAAANNYWK</sequence>
<keyword evidence="1" id="KW-0732">Signal</keyword>
<gene>
    <name evidence="2" type="ORF">SAMN05216203_1417</name>
</gene>
<feature type="chain" id="PRO_5011636416" evidence="1">
    <location>
        <begin position="26"/>
        <end position="104"/>
    </location>
</feature>
<dbReference type="STRING" id="650891.SAMN05216203_1417"/>
<keyword evidence="3" id="KW-1185">Reference proteome</keyword>
<dbReference type="RefSeq" id="WP_092010150.1">
    <property type="nucleotide sequence ID" value="NZ_FOYW01000001.1"/>
</dbReference>
<dbReference type="OrthoDB" id="72286at2"/>
<organism evidence="2 3">
    <name type="scientific">Marinobacter daqiaonensis</name>
    <dbReference type="NCBI Taxonomy" id="650891"/>
    <lineage>
        <taxon>Bacteria</taxon>
        <taxon>Pseudomonadati</taxon>
        <taxon>Pseudomonadota</taxon>
        <taxon>Gammaproteobacteria</taxon>
        <taxon>Pseudomonadales</taxon>
        <taxon>Marinobacteraceae</taxon>
        <taxon>Marinobacter</taxon>
    </lineage>
</organism>
<dbReference type="Pfam" id="PF11534">
    <property type="entry name" value="HTHP"/>
    <property type="match status" value="1"/>
</dbReference>
<proteinExistence type="predicted"/>
<evidence type="ECO:0000313" key="2">
    <source>
        <dbReference type="EMBL" id="SFR56578.1"/>
    </source>
</evidence>
<evidence type="ECO:0000313" key="3">
    <source>
        <dbReference type="Proteomes" id="UP000198644"/>
    </source>
</evidence>
<dbReference type="AlphaFoldDB" id="A0A1I6HQB5"/>
<dbReference type="InterPro" id="IPR021111">
    <property type="entry name" value="Hexamer_Tyr-coord_heme_pr_HTHP"/>
</dbReference>
<name>A0A1I6HQB5_9GAMM</name>
<accession>A0A1I6HQB5</accession>